<feature type="non-terminal residue" evidence="2">
    <location>
        <position position="1"/>
    </location>
</feature>
<feature type="region of interest" description="Disordered" evidence="1">
    <location>
        <begin position="26"/>
        <end position="58"/>
    </location>
</feature>
<evidence type="ECO:0000256" key="1">
    <source>
        <dbReference type="SAM" id="MobiDB-lite"/>
    </source>
</evidence>
<evidence type="ECO:0000313" key="2">
    <source>
        <dbReference type="EMBL" id="KAF0897131.1"/>
    </source>
</evidence>
<reference evidence="2 3" key="1">
    <citation type="submission" date="2019-11" db="EMBL/GenBank/DDBJ databases">
        <title>Whole genome sequence of Oryza granulata.</title>
        <authorList>
            <person name="Li W."/>
        </authorList>
    </citation>
    <scope>NUCLEOTIDE SEQUENCE [LARGE SCALE GENOMIC DNA]</scope>
    <source>
        <strain evidence="3">cv. Menghai</strain>
        <tissue evidence="2">Leaf</tissue>
    </source>
</reference>
<keyword evidence="3" id="KW-1185">Reference proteome</keyword>
<dbReference type="Proteomes" id="UP000479710">
    <property type="component" value="Unassembled WGS sequence"/>
</dbReference>
<dbReference type="EMBL" id="SPHZ02000010">
    <property type="protein sequence ID" value="KAF0897131.1"/>
    <property type="molecule type" value="Genomic_DNA"/>
</dbReference>
<organism evidence="2 3">
    <name type="scientific">Oryza meyeriana var. granulata</name>
    <dbReference type="NCBI Taxonomy" id="110450"/>
    <lineage>
        <taxon>Eukaryota</taxon>
        <taxon>Viridiplantae</taxon>
        <taxon>Streptophyta</taxon>
        <taxon>Embryophyta</taxon>
        <taxon>Tracheophyta</taxon>
        <taxon>Spermatophyta</taxon>
        <taxon>Magnoliopsida</taxon>
        <taxon>Liliopsida</taxon>
        <taxon>Poales</taxon>
        <taxon>Poaceae</taxon>
        <taxon>BOP clade</taxon>
        <taxon>Oryzoideae</taxon>
        <taxon>Oryzeae</taxon>
        <taxon>Oryzinae</taxon>
        <taxon>Oryza</taxon>
        <taxon>Oryza meyeriana</taxon>
    </lineage>
</organism>
<feature type="compositionally biased region" description="Polar residues" evidence="1">
    <location>
        <begin position="26"/>
        <end position="40"/>
    </location>
</feature>
<proteinExistence type="predicted"/>
<protein>
    <submittedName>
        <fullName evidence="2">Uncharacterized protein</fullName>
    </submittedName>
</protein>
<evidence type="ECO:0000313" key="3">
    <source>
        <dbReference type="Proteomes" id="UP000479710"/>
    </source>
</evidence>
<gene>
    <name evidence="2" type="ORF">E2562_033726</name>
</gene>
<dbReference type="AlphaFoldDB" id="A0A6G1CAS1"/>
<comment type="caution">
    <text evidence="2">The sequence shown here is derived from an EMBL/GenBank/DDBJ whole genome shotgun (WGS) entry which is preliminary data.</text>
</comment>
<accession>A0A6G1CAS1</accession>
<feature type="non-terminal residue" evidence="2">
    <location>
        <position position="93"/>
    </location>
</feature>
<sequence length="93" mass="9625">RLCSPSPSAPPTTPSIALVQIASTTNPSVDPSVSLAQIGSATPHPSRRHDKARAPVLQPRRVDGCEGLVLHHPRGDAIDAFAGVSGNNTQFAP</sequence>
<name>A0A6G1CAS1_9ORYZ</name>